<organism evidence="1 2">
    <name type="scientific">Stylophora pistillata</name>
    <name type="common">Smooth cauliflower coral</name>
    <dbReference type="NCBI Taxonomy" id="50429"/>
    <lineage>
        <taxon>Eukaryota</taxon>
        <taxon>Metazoa</taxon>
        <taxon>Cnidaria</taxon>
        <taxon>Anthozoa</taxon>
        <taxon>Hexacorallia</taxon>
        <taxon>Scleractinia</taxon>
        <taxon>Astrocoeniina</taxon>
        <taxon>Pocilloporidae</taxon>
        <taxon>Stylophora</taxon>
    </lineage>
</organism>
<sequence>MFKSRARYIGALTKLQGNIKEFMENCGTLEDMKSKRKSYDEVWHKFVSTHEQYLECLELLCYEEELLKPRVSYDEQMSRKLTFDNVIESWIEKSKLQSKEKKEKLALAQLKTKQLLKEQELKRKMIELQYEKEFMEARREENRAAVSLDVYKEAEVEDKCCNVDNRDTLSMELESSAIQGTELCYSNEEPYRSDEKANVVVQSITFECTAVLVRVPSEQLPASGNVSCGEKTNNKQVSKEFQSTHQIEYRILDPVKVTSSDGFLGQGSTKPPWSQPTGHLPHGTIVPRQGSGEQIAQVLRQVVSAPKVEYMRFDGNPMKQNSVGIVADIEAMFHQVLVNPKDRDSLRSLWWPNEDLTKEMKEYRMVRNLFCVTSSPSVANFYLRKTAQSYQEEFYKEVIETANRNMYVDDMMKSTSTTRKAISLASQLRTLLEKGGFRMMKWYSNDREVMATIPESERAKSVANLELERLPTESALGLKWNIEEDKFVKEVMEVLRRLSKIIQEELDMTIDRVSYWSDSTSVLNCINNESKRFHTSESNRQTLIRNGSKPSEWRYVSRDDNPADDGSKGLKIDTMLNDDRCLKGPRFLWEDKSHWPNTIKVPVLGDDDEEVRKKAQIYVSTAQKLRIAEREIFKRVQQVAFPEVIDVLSATECCEDKRYPKKVLKKAGASIRQLSPQTKEGLLRVGGRLVNAPFGDERRHPIILPYKHHVTDLIIKQFHENLFCRPRERRLGL</sequence>
<dbReference type="OrthoDB" id="5985749at2759"/>
<dbReference type="SUPFAM" id="SSF56672">
    <property type="entry name" value="DNA/RNA polymerases"/>
    <property type="match status" value="1"/>
</dbReference>
<reference evidence="2" key="1">
    <citation type="journal article" date="2017" name="bioRxiv">
        <title>Comparative analysis of the genomes of Stylophora pistillata and Acropora digitifera provides evidence for extensive differences between species of corals.</title>
        <authorList>
            <person name="Voolstra C.R."/>
            <person name="Li Y."/>
            <person name="Liew Y.J."/>
            <person name="Baumgarten S."/>
            <person name="Zoccola D."/>
            <person name="Flot J.-F."/>
            <person name="Tambutte S."/>
            <person name="Allemand D."/>
            <person name="Aranda M."/>
        </authorList>
    </citation>
    <scope>NUCLEOTIDE SEQUENCE [LARGE SCALE GENOMIC DNA]</scope>
</reference>
<comment type="caution">
    <text evidence="1">The sequence shown here is derived from an EMBL/GenBank/DDBJ whole genome shotgun (WGS) entry which is preliminary data.</text>
</comment>
<proteinExistence type="predicted"/>
<evidence type="ECO:0000313" key="1">
    <source>
        <dbReference type="EMBL" id="PFX20785.1"/>
    </source>
</evidence>
<keyword evidence="2" id="KW-1185">Reference proteome</keyword>
<protein>
    <submittedName>
        <fullName evidence="1">Uncharacterized protein</fullName>
    </submittedName>
</protein>
<accession>A0A2B4RX11</accession>
<name>A0A2B4RX11_STYPI</name>
<evidence type="ECO:0000313" key="2">
    <source>
        <dbReference type="Proteomes" id="UP000225706"/>
    </source>
</evidence>
<gene>
    <name evidence="1" type="ORF">AWC38_SpisGene14757</name>
</gene>
<dbReference type="EMBL" id="LSMT01000303">
    <property type="protein sequence ID" value="PFX20785.1"/>
    <property type="molecule type" value="Genomic_DNA"/>
</dbReference>
<dbReference type="PANTHER" id="PTHR47331">
    <property type="entry name" value="PHD-TYPE DOMAIN-CONTAINING PROTEIN"/>
    <property type="match status" value="1"/>
</dbReference>
<dbReference type="Proteomes" id="UP000225706">
    <property type="component" value="Unassembled WGS sequence"/>
</dbReference>
<dbReference type="AlphaFoldDB" id="A0A2B4RX11"/>
<dbReference type="InterPro" id="IPR043502">
    <property type="entry name" value="DNA/RNA_pol_sf"/>
</dbReference>